<dbReference type="EMBL" id="CP111023">
    <property type="protein sequence ID" value="WAR22635.1"/>
    <property type="molecule type" value="Genomic_DNA"/>
</dbReference>
<feature type="region of interest" description="Disordered" evidence="2">
    <location>
        <begin position="240"/>
        <end position="313"/>
    </location>
</feature>
<organism evidence="3 4">
    <name type="scientific">Mya arenaria</name>
    <name type="common">Soft-shell clam</name>
    <dbReference type="NCBI Taxonomy" id="6604"/>
    <lineage>
        <taxon>Eukaryota</taxon>
        <taxon>Metazoa</taxon>
        <taxon>Spiralia</taxon>
        <taxon>Lophotrochozoa</taxon>
        <taxon>Mollusca</taxon>
        <taxon>Bivalvia</taxon>
        <taxon>Autobranchia</taxon>
        <taxon>Heteroconchia</taxon>
        <taxon>Euheterodonta</taxon>
        <taxon>Imparidentia</taxon>
        <taxon>Neoheterodontei</taxon>
        <taxon>Myida</taxon>
        <taxon>Myoidea</taxon>
        <taxon>Myidae</taxon>
        <taxon>Mya</taxon>
    </lineage>
</organism>
<evidence type="ECO:0000313" key="4">
    <source>
        <dbReference type="Proteomes" id="UP001164746"/>
    </source>
</evidence>
<dbReference type="InterPro" id="IPR037693">
    <property type="entry name" value="CCDC15"/>
</dbReference>
<keyword evidence="4" id="KW-1185">Reference proteome</keyword>
<feature type="compositionally biased region" description="Basic and acidic residues" evidence="2">
    <location>
        <begin position="141"/>
        <end position="157"/>
    </location>
</feature>
<reference evidence="3" key="1">
    <citation type="submission" date="2022-11" db="EMBL/GenBank/DDBJ databases">
        <title>Centuries of genome instability and evolution in soft-shell clam transmissible cancer (bioRxiv).</title>
        <authorList>
            <person name="Hart S.F.M."/>
            <person name="Yonemitsu M.A."/>
            <person name="Giersch R.M."/>
            <person name="Beal B.F."/>
            <person name="Arriagada G."/>
            <person name="Davis B.W."/>
            <person name="Ostrander E.A."/>
            <person name="Goff S.P."/>
            <person name="Metzger M.J."/>
        </authorList>
    </citation>
    <scope>NUCLEOTIDE SEQUENCE</scope>
    <source>
        <strain evidence="3">MELC-2E11</strain>
        <tissue evidence="3">Siphon/mantle</tissue>
    </source>
</reference>
<feature type="compositionally biased region" description="Polar residues" evidence="2">
    <location>
        <begin position="240"/>
        <end position="251"/>
    </location>
</feature>
<protein>
    <submittedName>
        <fullName evidence="3">CCD15-like protein</fullName>
    </submittedName>
</protein>
<keyword evidence="1" id="KW-0175">Coiled coil</keyword>
<feature type="compositionally biased region" description="Basic and acidic residues" evidence="2">
    <location>
        <begin position="257"/>
        <end position="308"/>
    </location>
</feature>
<feature type="coiled-coil region" evidence="1">
    <location>
        <begin position="344"/>
        <end position="417"/>
    </location>
</feature>
<evidence type="ECO:0000313" key="3">
    <source>
        <dbReference type="EMBL" id="WAR22635.1"/>
    </source>
</evidence>
<evidence type="ECO:0000256" key="1">
    <source>
        <dbReference type="SAM" id="Coils"/>
    </source>
</evidence>
<gene>
    <name evidence="3" type="ORF">MAR_016609</name>
</gene>
<dbReference type="Proteomes" id="UP001164746">
    <property type="component" value="Chromosome 12"/>
</dbReference>
<dbReference type="PANTHER" id="PTHR14817:SF2">
    <property type="entry name" value="COILED-COIL DOMAIN-CONTAINING PROTEIN 15"/>
    <property type="match status" value="1"/>
</dbReference>
<evidence type="ECO:0000256" key="2">
    <source>
        <dbReference type="SAM" id="MobiDB-lite"/>
    </source>
</evidence>
<proteinExistence type="predicted"/>
<sequence>MASKGKRENLALRKIAKPVISTDVMGNRNVEVRAVGAWVQVESPYTEAEGVVGAVEEERRLRQLQQEKQARLRHFQAEVKKRVNALDRMRKQNQLETNFQASEQERRVVGQSAFSFPDSTKKDTSLVRPHTALAVSKSVRHKESSDRPKSGYDHEAFSDQTNQVHEHVRQAKKSLVSRQVITENYVKDDLPGGMWKISRTRDDLNPAKNPSSRYTVDGEEFDILDEDLIEKVKVVNNKVYQESQDGQSGSPEDSDKENEVVRRSVQFHDDHTDHRGQRNSDYHTDHRGQKNSDYHTDHRGQRNRRQEIVNRVPNIYEGVKSEEEKRRSRAQQAMYRRLFMDKEREQVKENLRRQEHRKRIVRLKKEAEAERQEEERVSQALVEPRNPVTGETSTEVLDREQQEREFIRRTIREHERRQQKSKETERLGNIVQIGVTVFCTRATKPNESERVPLHCNSDRRIYIYHLKLSFVASIILCWITFRHRFFRECEELKLFVYQSKNSSSFASSSGGIPGPFIFSQSIRFNMSQFAWNNSLIQGTWYFKSSLYRPQLSELTQTYNGVRPMLSILFTMVGPAKIRIISLIFHSLTDGELPHKTAAGTICEQHKLTDDLLMNICPGSQKHLHCRIAGVYDSILYTDIQRGLSILICLVQASKQVNHVKVKLKKELKL</sequence>
<name>A0ABY7FKQ0_MYAAR</name>
<accession>A0ABY7FKQ0</accession>
<feature type="region of interest" description="Disordered" evidence="2">
    <location>
        <begin position="137"/>
        <end position="157"/>
    </location>
</feature>
<dbReference type="PANTHER" id="PTHR14817">
    <property type="entry name" value="COILED-COIL DOMAIN-CONTAINING PROTEIN 15"/>
    <property type="match status" value="1"/>
</dbReference>